<evidence type="ECO:0000313" key="9">
    <source>
        <dbReference type="EMBL" id="ABV33084.1"/>
    </source>
</evidence>
<dbReference type="GO" id="GO:0003755">
    <property type="term" value="F:peptidyl-prolyl cis-trans isomerase activity"/>
    <property type="evidence" value="ECO:0007669"/>
    <property type="project" value="UniProtKB-KW"/>
</dbReference>
<dbReference type="Gene3D" id="1.10.4030.10">
    <property type="entry name" value="Porin chaperone SurA, peptide-binding domain"/>
    <property type="match status" value="1"/>
</dbReference>
<dbReference type="eggNOG" id="COG0760">
    <property type="taxonomic scope" value="Bacteria"/>
</dbReference>
<protein>
    <recommendedName>
        <fullName evidence="2">peptidylprolyl isomerase</fullName>
        <ecNumber evidence="2">5.2.1.8</ecNumber>
    </recommendedName>
</protein>
<dbReference type="Proteomes" id="UP000002016">
    <property type="component" value="Chromosome"/>
</dbReference>
<keyword evidence="7" id="KW-1133">Transmembrane helix</keyword>
<dbReference type="EMBL" id="CP000812">
    <property type="protein sequence ID" value="ABV33084.1"/>
    <property type="molecule type" value="Genomic_DNA"/>
</dbReference>
<dbReference type="InterPro" id="IPR050245">
    <property type="entry name" value="PrsA_foldase"/>
</dbReference>
<evidence type="ECO:0000256" key="3">
    <source>
        <dbReference type="ARBA" id="ARBA00022729"/>
    </source>
</evidence>
<gene>
    <name evidence="9" type="ordered locus">Tlet_0517</name>
</gene>
<dbReference type="RefSeq" id="WP_012002565.1">
    <property type="nucleotide sequence ID" value="NC_009828.1"/>
</dbReference>
<feature type="coiled-coil region" evidence="6">
    <location>
        <begin position="115"/>
        <end position="142"/>
    </location>
</feature>
<evidence type="ECO:0000256" key="4">
    <source>
        <dbReference type="ARBA" id="ARBA00023110"/>
    </source>
</evidence>
<evidence type="ECO:0000256" key="1">
    <source>
        <dbReference type="ARBA" id="ARBA00000971"/>
    </source>
</evidence>
<dbReference type="InterPro" id="IPR027304">
    <property type="entry name" value="Trigger_fact/SurA_dom_sf"/>
</dbReference>
<keyword evidence="10" id="KW-1185">Reference proteome</keyword>
<keyword evidence="7" id="KW-0472">Membrane</keyword>
<feature type="domain" description="PpiC" evidence="8">
    <location>
        <begin position="181"/>
        <end position="286"/>
    </location>
</feature>
<dbReference type="PANTHER" id="PTHR47245">
    <property type="entry name" value="PEPTIDYLPROLYL ISOMERASE"/>
    <property type="match status" value="1"/>
</dbReference>
<reference evidence="9 10" key="2">
    <citation type="journal article" date="2009" name="Proc. Natl. Acad. Sci. U.S.A.">
        <title>On the chimeric nature, thermophilic origin, and phylogenetic placement of the Thermotogales.</title>
        <authorList>
            <person name="Zhaxybayeva O."/>
            <person name="Swithers K.S."/>
            <person name="Lapierre P."/>
            <person name="Fournier G.P."/>
            <person name="Bickhart D.M."/>
            <person name="DeBoy R.T."/>
            <person name="Nelson K.E."/>
            <person name="Nesbo C.L."/>
            <person name="Doolittle W.F."/>
            <person name="Gogarten J.P."/>
            <person name="Noll K.M."/>
        </authorList>
    </citation>
    <scope>NUCLEOTIDE SEQUENCE [LARGE SCALE GENOMIC DNA]</scope>
    <source>
        <strain evidence="10">ATCC BAA-301 / DSM 14385 / NBRC 107922 / TMO</strain>
    </source>
</reference>
<dbReference type="KEGG" id="tle:Tlet_0517"/>
<dbReference type="Pfam" id="PF13145">
    <property type="entry name" value="Rotamase_2"/>
    <property type="match status" value="1"/>
</dbReference>
<dbReference type="AlphaFoldDB" id="A8F4K0"/>
<proteinExistence type="predicted"/>
<feature type="coiled-coil region" evidence="6">
    <location>
        <begin position="180"/>
        <end position="214"/>
    </location>
</feature>
<keyword evidence="4" id="KW-0697">Rotamase</keyword>
<evidence type="ECO:0000313" key="10">
    <source>
        <dbReference type="Proteomes" id="UP000002016"/>
    </source>
</evidence>
<reference evidence="9 10" key="1">
    <citation type="submission" date="2007-08" db="EMBL/GenBank/DDBJ databases">
        <title>Complete sequence of Thermotoga lettingae TMO.</title>
        <authorList>
            <consortium name="US DOE Joint Genome Institute"/>
            <person name="Copeland A."/>
            <person name="Lucas S."/>
            <person name="Lapidus A."/>
            <person name="Barry K."/>
            <person name="Glavina del Rio T."/>
            <person name="Dalin E."/>
            <person name="Tice H."/>
            <person name="Pitluck S."/>
            <person name="Foster B."/>
            <person name="Bruce D."/>
            <person name="Schmutz J."/>
            <person name="Larimer F."/>
            <person name="Land M."/>
            <person name="Hauser L."/>
            <person name="Kyrpides N."/>
            <person name="Mikhailova N."/>
            <person name="Nelson K."/>
            <person name="Gogarten J.P."/>
            <person name="Noll K."/>
            <person name="Richardson P."/>
        </authorList>
    </citation>
    <scope>NUCLEOTIDE SEQUENCE [LARGE SCALE GENOMIC DNA]</scope>
    <source>
        <strain evidence="10">ATCC BAA-301 / DSM 14385 / NBRC 107922 / TMO</strain>
    </source>
</reference>
<name>A8F4K0_PSELT</name>
<evidence type="ECO:0000256" key="6">
    <source>
        <dbReference type="SAM" id="Coils"/>
    </source>
</evidence>
<dbReference type="Pfam" id="PF13624">
    <property type="entry name" value="SurA_N_3"/>
    <property type="match status" value="1"/>
</dbReference>
<organism evidence="9 10">
    <name type="scientific">Pseudothermotoga lettingae (strain ATCC BAA-301 / DSM 14385 / NBRC 107922 / TMO)</name>
    <name type="common">Thermotoga lettingae</name>
    <dbReference type="NCBI Taxonomy" id="416591"/>
    <lineage>
        <taxon>Bacteria</taxon>
        <taxon>Thermotogati</taxon>
        <taxon>Thermotogota</taxon>
        <taxon>Thermotogae</taxon>
        <taxon>Thermotogales</taxon>
        <taxon>Thermotogaceae</taxon>
        <taxon>Pseudothermotoga</taxon>
    </lineage>
</organism>
<evidence type="ECO:0000256" key="7">
    <source>
        <dbReference type="SAM" id="Phobius"/>
    </source>
</evidence>
<keyword evidence="5" id="KW-0413">Isomerase</keyword>
<evidence type="ECO:0000259" key="8">
    <source>
        <dbReference type="Pfam" id="PF13145"/>
    </source>
</evidence>
<dbReference type="PANTHER" id="PTHR47245:SF1">
    <property type="entry name" value="FOLDASE PROTEIN PRSA"/>
    <property type="match status" value="1"/>
</dbReference>
<dbReference type="SUPFAM" id="SSF109998">
    <property type="entry name" value="Triger factor/SurA peptide-binding domain-like"/>
    <property type="match status" value="1"/>
</dbReference>
<evidence type="ECO:0000256" key="5">
    <source>
        <dbReference type="ARBA" id="ARBA00023235"/>
    </source>
</evidence>
<dbReference type="InterPro" id="IPR000297">
    <property type="entry name" value="PPIase_PpiC"/>
</dbReference>
<dbReference type="OrthoDB" id="14196at2"/>
<dbReference type="HOGENOM" id="CLU_030639_0_0_0"/>
<evidence type="ECO:0000256" key="2">
    <source>
        <dbReference type="ARBA" id="ARBA00013194"/>
    </source>
</evidence>
<sequence length="532" mass="61085">MREWFKKWQKVIVWIIAISFVAGIAWWSVASYLSGRQESSKISLDQAIGYLTIAGSPIEDSDTWVLPSELDSEYGNLLNNYGISQLDPIFQEPSQKASLLEDLLKNKVILHYAKQNKLTASNKEIEAKLNEYRQQIEKDQSLVQYIKQRYGSVNVYLNAVLKPTLEKSLTQQKVVASVANVDSEEMKKYFEENIDQLRKKYDKVDAKLVSFTDESSANKFINILLEKGFDGAASEMGLSVQDIPNLTRGIFDEKFEKDIFSGATNTAVGPIPLGSSWYVLEVQSATVLTDFENFALSDTYESEKNSLQSQKMQQWYENYTSEKNIELVIADEVYSTWRKVSSVSTPTEYESLRKELKEKIFQDNSISPQAPDTLKSAYVVLLEKIEESLDQSDDQSSEKLKQIMAEKEMLIKDLYEQYPTSLEVASRMYQLDQNNLQVKYNYLSLLYSEIKPYLYPEYIQYLLQSLIEIESGFSSIALDTNASTEMRASSYYNLYDLSKSLEDATSAKFYLEQLRRIDPNYIDFDAALNELE</sequence>
<feature type="transmembrane region" description="Helical" evidence="7">
    <location>
        <begin position="12"/>
        <end position="33"/>
    </location>
</feature>
<keyword evidence="7" id="KW-0812">Transmembrane</keyword>
<comment type="catalytic activity">
    <reaction evidence="1">
        <text>[protein]-peptidylproline (omega=180) = [protein]-peptidylproline (omega=0)</text>
        <dbReference type="Rhea" id="RHEA:16237"/>
        <dbReference type="Rhea" id="RHEA-COMP:10747"/>
        <dbReference type="Rhea" id="RHEA-COMP:10748"/>
        <dbReference type="ChEBI" id="CHEBI:83833"/>
        <dbReference type="ChEBI" id="CHEBI:83834"/>
        <dbReference type="EC" id="5.2.1.8"/>
    </reaction>
</comment>
<keyword evidence="6" id="KW-0175">Coiled coil</keyword>
<dbReference type="STRING" id="416591.Tlet_0517"/>
<dbReference type="EC" id="5.2.1.8" evidence="2"/>
<keyword evidence="3" id="KW-0732">Signal</keyword>
<accession>A8F4K0</accession>